<organism evidence="2 3">
    <name type="scientific">Tropicimonas omnivorans</name>
    <dbReference type="NCBI Taxonomy" id="3075590"/>
    <lineage>
        <taxon>Bacteria</taxon>
        <taxon>Pseudomonadati</taxon>
        <taxon>Pseudomonadota</taxon>
        <taxon>Alphaproteobacteria</taxon>
        <taxon>Rhodobacterales</taxon>
        <taxon>Roseobacteraceae</taxon>
        <taxon>Tropicimonas</taxon>
    </lineage>
</organism>
<feature type="region of interest" description="Disordered" evidence="1">
    <location>
        <begin position="297"/>
        <end position="357"/>
    </location>
</feature>
<feature type="region of interest" description="Disordered" evidence="1">
    <location>
        <begin position="1"/>
        <end position="33"/>
    </location>
</feature>
<evidence type="ECO:0000313" key="2">
    <source>
        <dbReference type="EMBL" id="MDT0684040.1"/>
    </source>
</evidence>
<feature type="compositionally biased region" description="Polar residues" evidence="1">
    <location>
        <begin position="300"/>
        <end position="318"/>
    </location>
</feature>
<gene>
    <name evidence="2" type="ORF">RM543_15230</name>
</gene>
<keyword evidence="3" id="KW-1185">Reference proteome</keyword>
<comment type="caution">
    <text evidence="2">The sequence shown here is derived from an EMBL/GenBank/DDBJ whole genome shotgun (WGS) entry which is preliminary data.</text>
</comment>
<protein>
    <submittedName>
        <fullName evidence="2">Replication initiator protein A</fullName>
    </submittedName>
</protein>
<feature type="compositionally biased region" description="Basic and acidic residues" evidence="1">
    <location>
        <begin position="20"/>
        <end position="33"/>
    </location>
</feature>
<evidence type="ECO:0000313" key="3">
    <source>
        <dbReference type="Proteomes" id="UP001265259"/>
    </source>
</evidence>
<dbReference type="Proteomes" id="UP001265259">
    <property type="component" value="Unassembled WGS sequence"/>
</dbReference>
<name>A0ABU3DJZ0_9RHOB</name>
<reference evidence="2 3" key="1">
    <citation type="submission" date="2023-09" db="EMBL/GenBank/DDBJ databases">
        <authorList>
            <person name="Rey-Velasco X."/>
        </authorList>
    </citation>
    <scope>NUCLEOTIDE SEQUENCE [LARGE SCALE GENOMIC DNA]</scope>
    <source>
        <strain evidence="2 3">F158</strain>
    </source>
</reference>
<dbReference type="Pfam" id="PF10134">
    <property type="entry name" value="RPA"/>
    <property type="match status" value="1"/>
</dbReference>
<feature type="compositionally biased region" description="Basic and acidic residues" evidence="1">
    <location>
        <begin position="319"/>
        <end position="336"/>
    </location>
</feature>
<dbReference type="InterPro" id="IPR018777">
    <property type="entry name" value="Replication_initiator_prot_A"/>
</dbReference>
<sequence length="357" mass="40547">MSSHRHASSERSLLLPFEPIRQDGPPRRDQRDLMERPFFSLSKSRRVTPILYRSGGVEVEVHAVPEHGMASIWDADILIWAGSQLVDAANAGLPTSRYFRFTPYQLLTSVGRGTGKQQYDLLKRALTRLQSTAVSTTIRNGPQWRRHRFSWINEWEERMLASGRCEGMEFVLPDWFYRGVFDHSLVLTIDPAYFQLRGGIERWLYRVARKHAGRQPRGWAFQFRHLHAKSGSLARPSDFALDLRRIVARQPLPGYALNIERDATGAEMLRFWPASPVDKVAAVLRSIGRSGANHIGRSGASLSADQAHGSQPTLWDQTRNGDRKESKGESNFRKASDALWKTSPDRGHPPTARGRKE</sequence>
<dbReference type="EMBL" id="JAVRHL010000003">
    <property type="protein sequence ID" value="MDT0684040.1"/>
    <property type="molecule type" value="Genomic_DNA"/>
</dbReference>
<evidence type="ECO:0000256" key="1">
    <source>
        <dbReference type="SAM" id="MobiDB-lite"/>
    </source>
</evidence>
<dbReference type="RefSeq" id="WP_311693120.1">
    <property type="nucleotide sequence ID" value="NZ_JAVRHL010000003.1"/>
</dbReference>
<accession>A0ABU3DJZ0</accession>
<proteinExistence type="predicted"/>